<name>A0A1F4PQM5_UNCK3</name>
<gene>
    <name evidence="1" type="ORF">A2994_01780</name>
</gene>
<dbReference type="Pfam" id="PF08282">
    <property type="entry name" value="Hydrolase_3"/>
    <property type="match status" value="1"/>
</dbReference>
<proteinExistence type="predicted"/>
<comment type="caution">
    <text evidence="1">The sequence shown here is derived from an EMBL/GenBank/DDBJ whole genome shotgun (WGS) entry which is preliminary data.</text>
</comment>
<dbReference type="InterPro" id="IPR023214">
    <property type="entry name" value="HAD_sf"/>
</dbReference>
<dbReference type="SUPFAM" id="SSF56784">
    <property type="entry name" value="HAD-like"/>
    <property type="match status" value="1"/>
</dbReference>
<dbReference type="Gene3D" id="3.40.50.1000">
    <property type="entry name" value="HAD superfamily/HAD-like"/>
    <property type="match status" value="1"/>
</dbReference>
<dbReference type="Proteomes" id="UP000179010">
    <property type="component" value="Unassembled WGS sequence"/>
</dbReference>
<protein>
    <submittedName>
        <fullName evidence="1">Uncharacterized protein</fullName>
    </submittedName>
</protein>
<accession>A0A1F4PQM5</accession>
<dbReference type="AlphaFoldDB" id="A0A1F4PQM5"/>
<sequence length="343" mass="39308">MKKAIDAFLDEHIVGKRLPIVVSLDLDNTLVIRDKGSNYINKKVKAIIKSLVSDKLIILLPNTGRDLLGFSAFSRSFLNLRNAVLYSGGLIVHNSKKYINKNSIIDRVALRHLLKGVESGQLPFVDLSYPKGRIVYYNDHALDYRDLFFAQNPRDWFKGGQLPPIRNIRRLSDKGLREVLRVEFPVIRSWVGHRLLFERLTAKTEHNISQLGRLLGVRGNDIFRNYSLKRKVFFSDKYDKHDLIFARLSKLTTFVNKGIGLKEWLARAKISSSNHIILHIGDTDAGLINDTLIKQDVPDALLIMVGKKCSLNNPQVDLYLHEDAEMALVSFFDELYKKINQRK</sequence>
<reference evidence="1 2" key="1">
    <citation type="journal article" date="2016" name="Nat. Commun.">
        <title>Thousands of microbial genomes shed light on interconnected biogeochemical processes in an aquifer system.</title>
        <authorList>
            <person name="Anantharaman K."/>
            <person name="Brown C.T."/>
            <person name="Hug L.A."/>
            <person name="Sharon I."/>
            <person name="Castelle C.J."/>
            <person name="Probst A.J."/>
            <person name="Thomas B.C."/>
            <person name="Singh A."/>
            <person name="Wilkins M.J."/>
            <person name="Karaoz U."/>
            <person name="Brodie E.L."/>
            <person name="Williams K.H."/>
            <person name="Hubbard S.S."/>
            <person name="Banfield J.F."/>
        </authorList>
    </citation>
    <scope>NUCLEOTIDE SEQUENCE [LARGE SCALE GENOMIC DNA]</scope>
</reference>
<evidence type="ECO:0000313" key="1">
    <source>
        <dbReference type="EMBL" id="OGB85342.1"/>
    </source>
</evidence>
<evidence type="ECO:0000313" key="2">
    <source>
        <dbReference type="Proteomes" id="UP000179010"/>
    </source>
</evidence>
<dbReference type="EMBL" id="METE01000004">
    <property type="protein sequence ID" value="OGB85342.1"/>
    <property type="molecule type" value="Genomic_DNA"/>
</dbReference>
<dbReference type="InterPro" id="IPR036412">
    <property type="entry name" value="HAD-like_sf"/>
</dbReference>
<organism evidence="1 2">
    <name type="scientific">candidate division Kazan bacterium RIFCSPLOWO2_01_FULL_48_13</name>
    <dbReference type="NCBI Taxonomy" id="1798539"/>
    <lineage>
        <taxon>Bacteria</taxon>
        <taxon>Bacteria division Kazan-3B-28</taxon>
    </lineage>
</organism>
<dbReference type="STRING" id="1798539.A2994_01780"/>